<gene>
    <name evidence="2" type="ORF">FJT64_014081</name>
</gene>
<evidence type="ECO:0000256" key="1">
    <source>
        <dbReference type="SAM" id="MobiDB-lite"/>
    </source>
</evidence>
<dbReference type="Gene3D" id="3.40.50.1110">
    <property type="entry name" value="SGNH hydrolase"/>
    <property type="match status" value="1"/>
</dbReference>
<dbReference type="SUPFAM" id="SSF52266">
    <property type="entry name" value="SGNH hydrolase"/>
    <property type="match status" value="1"/>
</dbReference>
<accession>A0A6A4VCZ5</accession>
<keyword evidence="3" id="KW-1185">Reference proteome</keyword>
<dbReference type="InterPro" id="IPR036514">
    <property type="entry name" value="SGNH_hydro_sf"/>
</dbReference>
<protein>
    <submittedName>
        <fullName evidence="2">Uncharacterized protein</fullName>
    </submittedName>
</protein>
<proteinExistence type="predicted"/>
<dbReference type="AlphaFoldDB" id="A0A6A4VCZ5"/>
<evidence type="ECO:0000313" key="2">
    <source>
        <dbReference type="EMBL" id="KAF0287481.1"/>
    </source>
</evidence>
<evidence type="ECO:0000313" key="3">
    <source>
        <dbReference type="Proteomes" id="UP000440578"/>
    </source>
</evidence>
<dbReference type="CDD" id="cd00229">
    <property type="entry name" value="SGNH_hydrolase"/>
    <property type="match status" value="1"/>
</dbReference>
<reference evidence="2 3" key="1">
    <citation type="submission" date="2019-07" db="EMBL/GenBank/DDBJ databases">
        <title>Draft genome assembly of a fouling barnacle, Amphibalanus amphitrite (Darwin, 1854): The first reference genome for Thecostraca.</title>
        <authorList>
            <person name="Kim W."/>
        </authorList>
    </citation>
    <scope>NUCLEOTIDE SEQUENCE [LARGE SCALE GENOMIC DNA]</scope>
    <source>
        <strain evidence="2">SNU_AA5</strain>
        <tissue evidence="2">Soma without cirri and trophi</tissue>
    </source>
</reference>
<sequence>MVGEIVVTICQTPFAEMASDRGDFEALQRRVVELEARVAALELGGANGAQPAWDVPDGSPPDKLRSPDPAGSPDVLRELLGSPVPTEMWDADDWTAADTEAHPDWKLALLSPPGFPSPVLPLPESLRSPPGSSTPAVTVLFPEPSEVGEPATGTSDREVVLGDGDEKNTPMSPPRAVLGAPAALPKVEVAALVVGDSMARRATFTSQPPYQLTVAARGGLALSWGSGWIIDQVLAWAETARAAGQRLGPVIIWAGGNDVYPGPGGPARSPDSTAEDVEALLTALSRAVPEMIIAGPTPRPAFDEGQPWSATPAFQLERQLLRLATPGRGAEVLTLGRRVCRWRNGGRRLRGYYVFAGPFFAADGIHLAADGYERLGTRLPDWLGMAATGAH</sequence>
<feature type="region of interest" description="Disordered" evidence="1">
    <location>
        <begin position="47"/>
        <end position="74"/>
    </location>
</feature>
<name>A0A6A4VCZ5_AMPAM</name>
<dbReference type="EMBL" id="VIIS01002187">
    <property type="protein sequence ID" value="KAF0287481.1"/>
    <property type="molecule type" value="Genomic_DNA"/>
</dbReference>
<dbReference type="Proteomes" id="UP000440578">
    <property type="component" value="Unassembled WGS sequence"/>
</dbReference>
<organism evidence="2 3">
    <name type="scientific">Amphibalanus amphitrite</name>
    <name type="common">Striped barnacle</name>
    <name type="synonym">Balanus amphitrite</name>
    <dbReference type="NCBI Taxonomy" id="1232801"/>
    <lineage>
        <taxon>Eukaryota</taxon>
        <taxon>Metazoa</taxon>
        <taxon>Ecdysozoa</taxon>
        <taxon>Arthropoda</taxon>
        <taxon>Crustacea</taxon>
        <taxon>Multicrustacea</taxon>
        <taxon>Cirripedia</taxon>
        <taxon>Thoracica</taxon>
        <taxon>Thoracicalcarea</taxon>
        <taxon>Balanomorpha</taxon>
        <taxon>Balanoidea</taxon>
        <taxon>Balanidae</taxon>
        <taxon>Amphibalaninae</taxon>
        <taxon>Amphibalanus</taxon>
    </lineage>
</organism>
<comment type="caution">
    <text evidence="2">The sequence shown here is derived from an EMBL/GenBank/DDBJ whole genome shotgun (WGS) entry which is preliminary data.</text>
</comment>